<keyword evidence="3" id="KW-1185">Reference proteome</keyword>
<comment type="caution">
    <text evidence="2">The sequence shown here is derived from an EMBL/GenBank/DDBJ whole genome shotgun (WGS) entry which is preliminary data.</text>
</comment>
<accession>A0A835IRM8</accession>
<dbReference type="OrthoDB" id="5319261at2759"/>
<dbReference type="NCBIfam" id="TIGR01640">
    <property type="entry name" value="F_box_assoc_1"/>
    <property type="match status" value="1"/>
</dbReference>
<evidence type="ECO:0000259" key="1">
    <source>
        <dbReference type="Pfam" id="PF08268"/>
    </source>
</evidence>
<protein>
    <recommendedName>
        <fullName evidence="1">F-box associated beta-propeller type 3 domain-containing protein</fullName>
    </recommendedName>
</protein>
<reference evidence="2 3" key="1">
    <citation type="submission" date="2020-10" db="EMBL/GenBank/DDBJ databases">
        <title>The Coptis chinensis genome and diversification of protoberbering-type alkaloids.</title>
        <authorList>
            <person name="Wang B."/>
            <person name="Shu S."/>
            <person name="Song C."/>
            <person name="Liu Y."/>
        </authorList>
    </citation>
    <scope>NUCLEOTIDE SEQUENCE [LARGE SCALE GENOMIC DNA]</scope>
    <source>
        <strain evidence="2">HL-2020</strain>
        <tissue evidence="2">Leaf</tissue>
    </source>
</reference>
<dbReference type="InterPro" id="IPR017451">
    <property type="entry name" value="F-box-assoc_interact_dom"/>
</dbReference>
<proteinExistence type="predicted"/>
<dbReference type="InterPro" id="IPR013187">
    <property type="entry name" value="F-box-assoc_dom_typ3"/>
</dbReference>
<evidence type="ECO:0000313" key="3">
    <source>
        <dbReference type="Proteomes" id="UP000631114"/>
    </source>
</evidence>
<feature type="domain" description="F-box associated beta-propeller type 3" evidence="1">
    <location>
        <begin position="3"/>
        <end position="141"/>
    </location>
</feature>
<name>A0A835IRM8_9MAGN</name>
<sequence>MDGTFYWYSTDKESVISFNLADEKFGVIQGPRRIERGLDRMVMNLFELEGCLCLVDYHYLGRDQSRKRILDLWMSKDFKCGEWVLMTSIALPQEAMSLEIPCCTQPGEIVLAKSSDRSRVLYLYSILTRKLNKMKVDGVPLTFGDPLSCLVTNHVENFVSLKNL</sequence>
<gene>
    <name evidence="2" type="ORF">IFM89_015869</name>
</gene>
<organism evidence="2 3">
    <name type="scientific">Coptis chinensis</name>
    <dbReference type="NCBI Taxonomy" id="261450"/>
    <lineage>
        <taxon>Eukaryota</taxon>
        <taxon>Viridiplantae</taxon>
        <taxon>Streptophyta</taxon>
        <taxon>Embryophyta</taxon>
        <taxon>Tracheophyta</taxon>
        <taxon>Spermatophyta</taxon>
        <taxon>Magnoliopsida</taxon>
        <taxon>Ranunculales</taxon>
        <taxon>Ranunculaceae</taxon>
        <taxon>Coptidoideae</taxon>
        <taxon>Coptis</taxon>
    </lineage>
</organism>
<dbReference type="Proteomes" id="UP000631114">
    <property type="component" value="Unassembled WGS sequence"/>
</dbReference>
<evidence type="ECO:0000313" key="2">
    <source>
        <dbReference type="EMBL" id="KAF9621047.1"/>
    </source>
</evidence>
<dbReference type="Pfam" id="PF08268">
    <property type="entry name" value="FBA_3"/>
    <property type="match status" value="1"/>
</dbReference>
<dbReference type="EMBL" id="JADFTS010000002">
    <property type="protein sequence ID" value="KAF9621047.1"/>
    <property type="molecule type" value="Genomic_DNA"/>
</dbReference>
<dbReference type="AlphaFoldDB" id="A0A835IRM8"/>